<evidence type="ECO:0000313" key="3">
    <source>
        <dbReference type="Proteomes" id="UP000468928"/>
    </source>
</evidence>
<dbReference type="Pfam" id="PF03091">
    <property type="entry name" value="CutA1"/>
    <property type="match status" value="1"/>
</dbReference>
<protein>
    <submittedName>
        <fullName evidence="2">Divalent-cation tolerance protein CutA</fullName>
    </submittedName>
</protein>
<dbReference type="InterPro" id="IPR015867">
    <property type="entry name" value="N-reg_PII/ATP_PRibTrfase_C"/>
</dbReference>
<name>A0A6P1D5F2_9NOCA</name>
<reference evidence="2 3" key="1">
    <citation type="submission" date="2020-01" db="EMBL/GenBank/DDBJ databases">
        <title>Genetics and antimicrobial susceptibilities of Nocardia species isolated from the soil; a comparison with species isolated from humans.</title>
        <authorList>
            <person name="Carrasco G."/>
            <person name="Monzon S."/>
            <person name="Sansegundo M."/>
            <person name="Garcia E."/>
            <person name="Garrido N."/>
            <person name="Medina M.J."/>
            <person name="Villalon P."/>
            <person name="Ramirez-Arocha A.C."/>
            <person name="Jimenez P."/>
            <person name="Cuesta I."/>
            <person name="Valdezate S."/>
        </authorList>
    </citation>
    <scope>NUCLEOTIDE SEQUENCE [LARGE SCALE GENOMIC DNA]</scope>
    <source>
        <strain evidence="2 3">CNM20110639</strain>
    </source>
</reference>
<comment type="caution">
    <text evidence="2">The sequence shown here is derived from an EMBL/GenBank/DDBJ whole genome shotgun (WGS) entry which is preliminary data.</text>
</comment>
<dbReference type="InterPro" id="IPR011322">
    <property type="entry name" value="N-reg_PII-like_a/b"/>
</dbReference>
<accession>A0A6P1D5F2</accession>
<proteinExistence type="inferred from homology"/>
<sequence length="112" mass="12225">MADEVVDVTITAGDAEWLAEFTRRLVADRLVACGNIIPGVRSIYRWEGAVHDDGETLVVLHTRRSLVGAIIARADAEHANETPQVLAVPVVQAHPGYRQWVLDSTIEPTVDA</sequence>
<organism evidence="2 3">
    <name type="scientific">Nocardia cyriacigeorgica</name>
    <dbReference type="NCBI Taxonomy" id="135487"/>
    <lineage>
        <taxon>Bacteria</taxon>
        <taxon>Bacillati</taxon>
        <taxon>Actinomycetota</taxon>
        <taxon>Actinomycetes</taxon>
        <taxon>Mycobacteriales</taxon>
        <taxon>Nocardiaceae</taxon>
        <taxon>Nocardia</taxon>
    </lineage>
</organism>
<dbReference type="GO" id="GO:0005507">
    <property type="term" value="F:copper ion binding"/>
    <property type="evidence" value="ECO:0007669"/>
    <property type="project" value="TreeGrafter"/>
</dbReference>
<gene>
    <name evidence="2" type="ORF">GV789_09640</name>
</gene>
<dbReference type="RefSeq" id="WP_163823520.1">
    <property type="nucleotide sequence ID" value="NZ_JAAGUY010000004.1"/>
</dbReference>
<dbReference type="Gene3D" id="3.30.70.120">
    <property type="match status" value="1"/>
</dbReference>
<dbReference type="GO" id="GO:0010038">
    <property type="term" value="P:response to metal ion"/>
    <property type="evidence" value="ECO:0007669"/>
    <property type="project" value="InterPro"/>
</dbReference>
<dbReference type="EMBL" id="JAAGUZ010000020">
    <property type="protein sequence ID" value="NEW44711.1"/>
    <property type="molecule type" value="Genomic_DNA"/>
</dbReference>
<dbReference type="PANTHER" id="PTHR23419">
    <property type="entry name" value="DIVALENT CATION TOLERANCE CUTA-RELATED"/>
    <property type="match status" value="1"/>
</dbReference>
<dbReference type="PANTHER" id="PTHR23419:SF8">
    <property type="entry name" value="FI09726P"/>
    <property type="match status" value="1"/>
</dbReference>
<evidence type="ECO:0000256" key="1">
    <source>
        <dbReference type="ARBA" id="ARBA00010169"/>
    </source>
</evidence>
<dbReference type="InterPro" id="IPR004323">
    <property type="entry name" value="Ion_tolerance_CutA"/>
</dbReference>
<dbReference type="Proteomes" id="UP000468928">
    <property type="component" value="Unassembled WGS sequence"/>
</dbReference>
<dbReference type="SUPFAM" id="SSF54913">
    <property type="entry name" value="GlnB-like"/>
    <property type="match status" value="1"/>
</dbReference>
<comment type="similarity">
    <text evidence="1">Belongs to the CutA family.</text>
</comment>
<dbReference type="AlphaFoldDB" id="A0A6P1D5F2"/>
<evidence type="ECO:0000313" key="2">
    <source>
        <dbReference type="EMBL" id="NEW44711.1"/>
    </source>
</evidence>